<evidence type="ECO:0000256" key="5">
    <source>
        <dbReference type="ARBA" id="ARBA00012763"/>
    </source>
</evidence>
<dbReference type="InterPro" id="IPR015879">
    <property type="entry name" value="Ring_hydroxy_dOase_asu_C_dom"/>
</dbReference>
<gene>
    <name evidence="14" type="ORF">OIDMADRAFT_46152</name>
</gene>
<dbReference type="PRINTS" id="PR00090">
    <property type="entry name" value="RNGDIOXGNASE"/>
</dbReference>
<dbReference type="InterPro" id="IPR017941">
    <property type="entry name" value="Rieske_2Fe-2S"/>
</dbReference>
<dbReference type="Pfam" id="PF00848">
    <property type="entry name" value="Ring_hydroxyl_A"/>
    <property type="match status" value="2"/>
</dbReference>
<evidence type="ECO:0000259" key="13">
    <source>
        <dbReference type="PROSITE" id="PS51296"/>
    </source>
</evidence>
<evidence type="ECO:0000256" key="10">
    <source>
        <dbReference type="ARBA" id="ARBA00023004"/>
    </source>
</evidence>
<evidence type="ECO:0000256" key="1">
    <source>
        <dbReference type="ARBA" id="ARBA00001962"/>
    </source>
</evidence>
<evidence type="ECO:0000256" key="6">
    <source>
        <dbReference type="ARBA" id="ARBA00014931"/>
    </source>
</evidence>
<comment type="similarity">
    <text evidence="4">Belongs to the choline monooxygenase family.</text>
</comment>
<dbReference type="Pfam" id="PF00355">
    <property type="entry name" value="Rieske"/>
    <property type="match status" value="1"/>
</dbReference>
<dbReference type="PANTHER" id="PTHR43756:SF5">
    <property type="entry name" value="CHOLINE MONOOXYGENASE, CHLOROPLASTIC"/>
    <property type="match status" value="1"/>
</dbReference>
<dbReference type="Proteomes" id="UP000054321">
    <property type="component" value="Unassembled WGS sequence"/>
</dbReference>
<keyword evidence="11" id="KW-0411">Iron-sulfur</keyword>
<dbReference type="SUPFAM" id="SSF55961">
    <property type="entry name" value="Bet v1-like"/>
    <property type="match status" value="1"/>
</dbReference>
<dbReference type="GO" id="GO:0005506">
    <property type="term" value="F:iron ion binding"/>
    <property type="evidence" value="ECO:0007669"/>
    <property type="project" value="InterPro"/>
</dbReference>
<dbReference type="STRING" id="913774.A0A0C3C4F9"/>
<dbReference type="SUPFAM" id="SSF50022">
    <property type="entry name" value="ISP domain"/>
    <property type="match status" value="1"/>
</dbReference>
<proteinExistence type="inferred from homology"/>
<keyword evidence="8" id="KW-0479">Metal-binding</keyword>
<protein>
    <recommendedName>
        <fullName evidence="6">Choline monooxygenase, chloroplastic</fullName>
        <ecNumber evidence="5">1.14.15.7</ecNumber>
    </recommendedName>
</protein>
<evidence type="ECO:0000256" key="3">
    <source>
        <dbReference type="ARBA" id="ARBA00004866"/>
    </source>
</evidence>
<dbReference type="GO" id="GO:0019285">
    <property type="term" value="P:glycine betaine biosynthetic process from choline"/>
    <property type="evidence" value="ECO:0007669"/>
    <property type="project" value="UniProtKB-UniPathway"/>
</dbReference>
<dbReference type="InParanoid" id="A0A0C3C4F9"/>
<evidence type="ECO:0000256" key="9">
    <source>
        <dbReference type="ARBA" id="ARBA00023002"/>
    </source>
</evidence>
<organism evidence="14 15">
    <name type="scientific">Oidiodendron maius (strain Zn)</name>
    <dbReference type="NCBI Taxonomy" id="913774"/>
    <lineage>
        <taxon>Eukaryota</taxon>
        <taxon>Fungi</taxon>
        <taxon>Dikarya</taxon>
        <taxon>Ascomycota</taxon>
        <taxon>Pezizomycotina</taxon>
        <taxon>Leotiomycetes</taxon>
        <taxon>Leotiomycetes incertae sedis</taxon>
        <taxon>Myxotrichaceae</taxon>
        <taxon>Oidiodendron</taxon>
    </lineage>
</organism>
<dbReference type="CDD" id="cd00680">
    <property type="entry name" value="RHO_alpha_C"/>
    <property type="match status" value="1"/>
</dbReference>
<dbReference type="Gene3D" id="2.102.10.10">
    <property type="entry name" value="Rieske [2Fe-2S] iron-sulphur domain"/>
    <property type="match status" value="1"/>
</dbReference>
<dbReference type="Gene3D" id="3.90.380.10">
    <property type="entry name" value="Naphthalene 1,2-dioxygenase Alpha Subunit, Chain A, domain 1"/>
    <property type="match status" value="1"/>
</dbReference>
<dbReference type="GO" id="GO:0019133">
    <property type="term" value="F:choline monooxygenase activity"/>
    <property type="evidence" value="ECO:0007669"/>
    <property type="project" value="UniProtKB-EC"/>
</dbReference>
<evidence type="ECO:0000313" key="14">
    <source>
        <dbReference type="EMBL" id="KIM93783.1"/>
    </source>
</evidence>
<comment type="function">
    <text evidence="2">Catalyzes the first step of the osmoprotectant glycine betaine synthesis.</text>
</comment>
<dbReference type="EMBL" id="KN832893">
    <property type="protein sequence ID" value="KIM93783.1"/>
    <property type="molecule type" value="Genomic_DNA"/>
</dbReference>
<evidence type="ECO:0000256" key="8">
    <source>
        <dbReference type="ARBA" id="ARBA00022723"/>
    </source>
</evidence>
<accession>A0A0C3C4F9</accession>
<dbReference type="UniPathway" id="UPA00529">
    <property type="reaction ID" value="UER00430"/>
</dbReference>
<dbReference type="HOGENOM" id="CLU_026244_1_2_1"/>
<dbReference type="PANTHER" id="PTHR43756">
    <property type="entry name" value="CHOLINE MONOOXYGENASE, CHLOROPLASTIC"/>
    <property type="match status" value="1"/>
</dbReference>
<dbReference type="EC" id="1.14.15.7" evidence="5"/>
<evidence type="ECO:0000256" key="7">
    <source>
        <dbReference type="ARBA" id="ARBA00022714"/>
    </source>
</evidence>
<reference evidence="14 15" key="1">
    <citation type="submission" date="2014-04" db="EMBL/GenBank/DDBJ databases">
        <authorList>
            <consortium name="DOE Joint Genome Institute"/>
            <person name="Kuo A."/>
            <person name="Martino E."/>
            <person name="Perotto S."/>
            <person name="Kohler A."/>
            <person name="Nagy L.G."/>
            <person name="Floudas D."/>
            <person name="Copeland A."/>
            <person name="Barry K.W."/>
            <person name="Cichocki N."/>
            <person name="Veneault-Fourrey C."/>
            <person name="LaButti K."/>
            <person name="Lindquist E.A."/>
            <person name="Lipzen A."/>
            <person name="Lundell T."/>
            <person name="Morin E."/>
            <person name="Murat C."/>
            <person name="Sun H."/>
            <person name="Tunlid A."/>
            <person name="Henrissat B."/>
            <person name="Grigoriev I.V."/>
            <person name="Hibbett D.S."/>
            <person name="Martin F."/>
            <person name="Nordberg H.P."/>
            <person name="Cantor M.N."/>
            <person name="Hua S.X."/>
        </authorList>
    </citation>
    <scope>NUCLEOTIDE SEQUENCE [LARGE SCALE GENOMIC DNA]</scope>
    <source>
        <strain evidence="14 15">Zn</strain>
    </source>
</reference>
<dbReference type="PROSITE" id="PS51296">
    <property type="entry name" value="RIESKE"/>
    <property type="match status" value="1"/>
</dbReference>
<name>A0A0C3C4F9_OIDMZ</name>
<evidence type="ECO:0000256" key="11">
    <source>
        <dbReference type="ARBA" id="ARBA00023014"/>
    </source>
</evidence>
<evidence type="ECO:0000256" key="12">
    <source>
        <dbReference type="ARBA" id="ARBA00049097"/>
    </source>
</evidence>
<comment type="catalytic activity">
    <reaction evidence="12">
        <text>choline + 2 reduced [2Fe-2S]-[ferredoxin] + O2 + 2 H(+) = betaine aldehyde hydrate + 2 oxidized [2Fe-2S]-[ferredoxin] + H2O</text>
        <dbReference type="Rhea" id="RHEA:17769"/>
        <dbReference type="Rhea" id="RHEA-COMP:10000"/>
        <dbReference type="Rhea" id="RHEA-COMP:10001"/>
        <dbReference type="ChEBI" id="CHEBI:15354"/>
        <dbReference type="ChEBI" id="CHEBI:15377"/>
        <dbReference type="ChEBI" id="CHEBI:15378"/>
        <dbReference type="ChEBI" id="CHEBI:15379"/>
        <dbReference type="ChEBI" id="CHEBI:15870"/>
        <dbReference type="ChEBI" id="CHEBI:33737"/>
        <dbReference type="ChEBI" id="CHEBI:33738"/>
        <dbReference type="EC" id="1.14.15.7"/>
    </reaction>
</comment>
<dbReference type="InterPro" id="IPR036922">
    <property type="entry name" value="Rieske_2Fe-2S_sf"/>
</dbReference>
<dbReference type="InterPro" id="IPR001663">
    <property type="entry name" value="Rng_hydr_dOase-A"/>
</dbReference>
<evidence type="ECO:0000313" key="15">
    <source>
        <dbReference type="Proteomes" id="UP000054321"/>
    </source>
</evidence>
<comment type="pathway">
    <text evidence="3">Amine and polyamine biosynthesis; betaine biosynthesis via choline pathway; betaine aldehyde from choline (monooxygenase route): step 1/1.</text>
</comment>
<reference evidence="15" key="2">
    <citation type="submission" date="2015-01" db="EMBL/GenBank/DDBJ databases">
        <title>Evolutionary Origins and Diversification of the Mycorrhizal Mutualists.</title>
        <authorList>
            <consortium name="DOE Joint Genome Institute"/>
            <consortium name="Mycorrhizal Genomics Consortium"/>
            <person name="Kohler A."/>
            <person name="Kuo A."/>
            <person name="Nagy L.G."/>
            <person name="Floudas D."/>
            <person name="Copeland A."/>
            <person name="Barry K.W."/>
            <person name="Cichocki N."/>
            <person name="Veneault-Fourrey C."/>
            <person name="LaButti K."/>
            <person name="Lindquist E.A."/>
            <person name="Lipzen A."/>
            <person name="Lundell T."/>
            <person name="Morin E."/>
            <person name="Murat C."/>
            <person name="Riley R."/>
            <person name="Ohm R."/>
            <person name="Sun H."/>
            <person name="Tunlid A."/>
            <person name="Henrissat B."/>
            <person name="Grigoriev I.V."/>
            <person name="Hibbett D.S."/>
            <person name="Martin F."/>
        </authorList>
    </citation>
    <scope>NUCLEOTIDE SEQUENCE [LARGE SCALE GENOMIC DNA]</scope>
    <source>
        <strain evidence="15">Zn</strain>
    </source>
</reference>
<dbReference type="OrthoDB" id="426882at2759"/>
<keyword evidence="9" id="KW-0560">Oxidoreductase</keyword>
<dbReference type="CDD" id="cd03469">
    <property type="entry name" value="Rieske_RO_Alpha_N"/>
    <property type="match status" value="1"/>
</dbReference>
<keyword evidence="7" id="KW-0001">2Fe-2S</keyword>
<comment type="cofactor">
    <cofactor evidence="1">
        <name>Fe cation</name>
        <dbReference type="ChEBI" id="CHEBI:24875"/>
    </cofactor>
</comment>
<dbReference type="GO" id="GO:0051537">
    <property type="term" value="F:2 iron, 2 sulfur cluster binding"/>
    <property type="evidence" value="ECO:0007669"/>
    <property type="project" value="UniProtKB-KW"/>
</dbReference>
<keyword evidence="10" id="KW-0408">Iron</keyword>
<keyword evidence="15" id="KW-1185">Reference proteome</keyword>
<evidence type="ECO:0000256" key="4">
    <source>
        <dbReference type="ARBA" id="ARBA00010848"/>
    </source>
</evidence>
<sequence>MISKDTPRSLPASWYRSPPMYELERRAIFSKKWILVTHKLRFSKTGDYVRFQEAGFSFFLCINRDGKLNGFHNVCRHRAFPLVSNDSGTVNILSCKYHGWSYGLNGKLAKAPRFESVPTFEKEKNNLFPVHTHIDEMGFVWVNLEATEVPSTLWGEDFDGVDLQDRYAQFDTSKYRFDHTWSMIGDYNWKTLADNYNECYHCSIAHPGVAAVSDLSAYSVDTVGGHIQHFSKAKPGKPIGAVASTFLFPNASITFTPDFFYMMRAVPTSATTTSMEYEIYRHTDASDEAFTSINKLYRQVLNEDKDLCNNAQKNLNAGIFTNGKLHPFNEKGPLYFQKLVKSLVMGHGAMEKELGDEIWPARPRVEGSDGLEEEIKFCARLSCQEVPENLAW</sequence>
<feature type="domain" description="Rieske" evidence="13">
    <location>
        <begin position="35"/>
        <end position="131"/>
    </location>
</feature>
<dbReference type="AlphaFoldDB" id="A0A0C3C4F9"/>
<evidence type="ECO:0000256" key="2">
    <source>
        <dbReference type="ARBA" id="ARBA00002149"/>
    </source>
</evidence>